<dbReference type="CDD" id="cd18793">
    <property type="entry name" value="SF2_C_SNF"/>
    <property type="match status" value="1"/>
</dbReference>
<proteinExistence type="predicted"/>
<keyword evidence="1" id="KW-0378">Hydrolase</keyword>
<accession>A0A2K8U2Y9</accession>
<dbReference type="Pfam" id="PF00176">
    <property type="entry name" value="SNF2-rel_dom"/>
    <property type="match status" value="1"/>
</dbReference>
<dbReference type="SMART" id="SM00487">
    <property type="entry name" value="DEXDc"/>
    <property type="match status" value="1"/>
</dbReference>
<evidence type="ECO:0000313" key="6">
    <source>
        <dbReference type="Proteomes" id="UP000232638"/>
    </source>
</evidence>
<dbReference type="InterPro" id="IPR027417">
    <property type="entry name" value="P-loop_NTPase"/>
</dbReference>
<feature type="domain" description="Helicase ATP-binding" evidence="3">
    <location>
        <begin position="304"/>
        <end position="493"/>
    </location>
</feature>
<dbReference type="InterPro" id="IPR000330">
    <property type="entry name" value="SNF2_N"/>
</dbReference>
<dbReference type="GO" id="GO:0004386">
    <property type="term" value="F:helicase activity"/>
    <property type="evidence" value="ECO:0007669"/>
    <property type="project" value="UniProtKB-KW"/>
</dbReference>
<dbReference type="CDD" id="cd09179">
    <property type="entry name" value="PLDc_N_DEXD_a"/>
    <property type="match status" value="1"/>
</dbReference>
<name>A0A2K8U2Y9_9GAMM</name>
<gene>
    <name evidence="5" type="ORF">THSYN_02560</name>
</gene>
<keyword evidence="2" id="KW-0547">Nucleotide-binding</keyword>
<protein>
    <recommendedName>
        <fullName evidence="7">Helicase</fullName>
    </recommendedName>
</protein>
<evidence type="ECO:0000259" key="3">
    <source>
        <dbReference type="PROSITE" id="PS51192"/>
    </source>
</evidence>
<dbReference type="Pfam" id="PF00271">
    <property type="entry name" value="Helicase_C"/>
    <property type="match status" value="1"/>
</dbReference>
<dbReference type="GO" id="GO:0016787">
    <property type="term" value="F:hydrolase activity"/>
    <property type="evidence" value="ECO:0007669"/>
    <property type="project" value="UniProtKB-KW"/>
</dbReference>
<dbReference type="Proteomes" id="UP000232638">
    <property type="component" value="Chromosome"/>
</dbReference>
<dbReference type="PANTHER" id="PTHR45766:SF6">
    <property type="entry name" value="SWI_SNF-RELATED MATRIX-ASSOCIATED ACTIN-DEPENDENT REGULATOR OF CHROMATIN SUBFAMILY A-LIKE PROTEIN 1"/>
    <property type="match status" value="1"/>
</dbReference>
<keyword evidence="2" id="KW-0347">Helicase</keyword>
<dbReference type="OrthoDB" id="9803459at2"/>
<dbReference type="InterPro" id="IPR049730">
    <property type="entry name" value="SNF2/RAD54-like_C"/>
</dbReference>
<dbReference type="InterPro" id="IPR001650">
    <property type="entry name" value="Helicase_C-like"/>
</dbReference>
<sequence length="1303" mass="144672">MASTDKPESFQQRSWEPRYRSTTSDLLHDFYIPVLRLSRRYDRVAGYFRSTSLAAASQGFSALVEHQGRVRLVAGADLDPKDAQIILDHQDLGHLAKTLLAALTEPQSGPESVANGLGLLAGMLKAGCLEIRVALRRHRKTGMAIPYESREDGYVHEKWAVVHDAEGNRLLAEGSLNESRTALLINAENIGVHCDWWGTREAARADSYAADFEAIWANRDPGLYVVDLPQAVRERLIEIGSAVAEPKEIDGSSAHPPQVPRPTALEWLQFAILREAPRMPNGRFVGMVTAPVEPWPHQAIVARRLIASYPYSFLLCDEVGLGKTIEAGLALRSLILSGLARRVLIAPPASLARQWQSELATKFFLRFGRALSGPQVRHAYLYPPFASMEEQIPAKSVFAPALVIVSTGLVRRKERQRELAAQTWDIALVDEAHYARRSNSTAGTVVQPQYGDLYRAVSQTLRPQTRALWLATATPMQLDPIEVYDLFRLTRRVGPFQDDPSLTQAYYEIQGRIQRGEKVSDEDLGFLRRVLASIGRHDPELATFIRQTVLSPSNRTQYDNWLTRGIQPTGASLKQLLRAIFASAPLSRVMMRHNRALLRVYQEQGRLTANLAHRHILPMRRIQYTPQEQAAYEALQSYSQELSQQVAAANDQQARVSTGFYLSFLQRRFASSLHAIGETLRRRRERVKGTLEHLLDAPGAATTTAGPDLSQFDDDLEQEEGDAEVIEQLLKNRSEADLRWELEKLSGMLAGSLYDAAPASSKTQALLGYVEQRRDSARPGRVRQTVIFTQFWDTLEDLVRRLRQAEARLLVGTYSGRGGQYTDPATGRLIGTERDEIKQRFLRGQIDILVCTDAAAEGLNLQTADFLVNFDLPWNPAKVEQRIGRIDRIGQLHAHIHVQNLCYLGSVEEIVYGRLLDRLGSMIAVVGDQQVPMLPVTEEDFRRLAAGEVTEGQLEAEARQRIAFSQRRIRETELTGQEVYEIYQRLEQAHAAVRLPATLDGLWGVLTGSAYLKALGCACAVNLTGNGREPLLLRGLAGVLDGTALTTDRRLYEEGIESLGPALRFATYGEPVFDAILAQSARWEQPGCVRRIAVRPQGLDLECVAFVVAIQEGEGWAPRLIADLDSLAGIDLDDSATLSEADAESFVTRLQEMADAEFRLTAHVADLEADNQRSGRAQAALALGTAYGLITGRQKFGNADDNFWKELDACRRLVAERTAQGGGLTVQRVPSVYDQVATAFVPFEVKRKISDESFWVDTAPAPLLNAALDAAARVAAGIKRKKADLTTDFALTRIAAEMKRAIV</sequence>
<dbReference type="InterPro" id="IPR038718">
    <property type="entry name" value="SNF2-like_sf"/>
</dbReference>
<dbReference type="SMART" id="SM00490">
    <property type="entry name" value="HELICc"/>
    <property type="match status" value="1"/>
</dbReference>
<evidence type="ECO:0000259" key="4">
    <source>
        <dbReference type="PROSITE" id="PS51194"/>
    </source>
</evidence>
<evidence type="ECO:0008006" key="7">
    <source>
        <dbReference type="Google" id="ProtNLM"/>
    </source>
</evidence>
<dbReference type="KEGG" id="tsy:THSYN_02560"/>
<keyword evidence="6" id="KW-1185">Reference proteome</keyword>
<dbReference type="PROSITE" id="PS51192">
    <property type="entry name" value="HELICASE_ATP_BIND_1"/>
    <property type="match status" value="1"/>
</dbReference>
<organism evidence="5 6">
    <name type="scientific">Candidatus Thiodictyon syntrophicum</name>
    <dbReference type="NCBI Taxonomy" id="1166950"/>
    <lineage>
        <taxon>Bacteria</taxon>
        <taxon>Pseudomonadati</taxon>
        <taxon>Pseudomonadota</taxon>
        <taxon>Gammaproteobacteria</taxon>
        <taxon>Chromatiales</taxon>
        <taxon>Chromatiaceae</taxon>
        <taxon>Thiodictyon</taxon>
    </lineage>
</organism>
<dbReference type="Gene3D" id="3.40.50.300">
    <property type="entry name" value="P-loop containing nucleotide triphosphate hydrolases"/>
    <property type="match status" value="1"/>
</dbReference>
<feature type="domain" description="Helicase C-terminal" evidence="4">
    <location>
        <begin position="762"/>
        <end position="942"/>
    </location>
</feature>
<evidence type="ECO:0000256" key="1">
    <source>
        <dbReference type="ARBA" id="ARBA00022801"/>
    </source>
</evidence>
<dbReference type="EMBL" id="CP020370">
    <property type="protein sequence ID" value="AUB79952.1"/>
    <property type="molecule type" value="Genomic_DNA"/>
</dbReference>
<reference evidence="5 6" key="1">
    <citation type="submission" date="2017-03" db="EMBL/GenBank/DDBJ databases">
        <title>Complete genome sequence of Candidatus 'Thiodictyon syntrophicum' sp. nov. strain Cad16T, a photolithoautotroph purple sulfur bacterium isolated from an alpine meromictic lake.</title>
        <authorList>
            <person name="Luedin S.M."/>
            <person name="Pothier J.F."/>
            <person name="Danza F."/>
            <person name="Storelli N."/>
            <person name="Wittwer M."/>
            <person name="Tonolla M."/>
        </authorList>
    </citation>
    <scope>NUCLEOTIDE SEQUENCE [LARGE SCALE GENOMIC DNA]</scope>
    <source>
        <strain evidence="5 6">Cad16T</strain>
    </source>
</reference>
<dbReference type="RefSeq" id="WP_100917763.1">
    <property type="nucleotide sequence ID" value="NZ_CP020370.1"/>
</dbReference>
<dbReference type="PANTHER" id="PTHR45766">
    <property type="entry name" value="DNA ANNEALING HELICASE AND ENDONUCLEASE ZRANB3 FAMILY MEMBER"/>
    <property type="match status" value="1"/>
</dbReference>
<evidence type="ECO:0000313" key="5">
    <source>
        <dbReference type="EMBL" id="AUB79952.1"/>
    </source>
</evidence>
<evidence type="ECO:0000256" key="2">
    <source>
        <dbReference type="ARBA" id="ARBA00022806"/>
    </source>
</evidence>
<dbReference type="InterPro" id="IPR014001">
    <property type="entry name" value="Helicase_ATP-bd"/>
</dbReference>
<keyword evidence="2" id="KW-0067">ATP-binding</keyword>
<dbReference type="SUPFAM" id="SSF52540">
    <property type="entry name" value="P-loop containing nucleoside triphosphate hydrolases"/>
    <property type="match status" value="2"/>
</dbReference>
<dbReference type="GO" id="GO:0005524">
    <property type="term" value="F:ATP binding"/>
    <property type="evidence" value="ECO:0007669"/>
    <property type="project" value="InterPro"/>
</dbReference>
<dbReference type="Gene3D" id="3.40.50.10810">
    <property type="entry name" value="Tandem AAA-ATPase domain"/>
    <property type="match status" value="1"/>
</dbReference>
<dbReference type="PROSITE" id="PS51194">
    <property type="entry name" value="HELICASE_CTER"/>
    <property type="match status" value="1"/>
</dbReference>